<dbReference type="KEGG" id="hni:W911_08570"/>
<dbReference type="Proteomes" id="UP000018542">
    <property type="component" value="Chromosome"/>
</dbReference>
<protein>
    <recommendedName>
        <fullName evidence="5">Cell shape determination protein CcmA</fullName>
    </recommendedName>
</protein>
<dbReference type="PATRIC" id="fig|1029756.8.peg.1789"/>
<dbReference type="InterPro" id="IPR007607">
    <property type="entry name" value="BacA/B"/>
</dbReference>
<dbReference type="AlphaFoldDB" id="V5SC26"/>
<comment type="similarity">
    <text evidence="1">Belongs to the bactofilin family.</text>
</comment>
<keyword evidence="4" id="KW-1185">Reference proteome</keyword>
<dbReference type="STRING" id="1029756.W911_08570"/>
<proteinExistence type="inferred from homology"/>
<organism evidence="3 4">
    <name type="scientific">Hyphomicrobium nitrativorans NL23</name>
    <dbReference type="NCBI Taxonomy" id="1029756"/>
    <lineage>
        <taxon>Bacteria</taxon>
        <taxon>Pseudomonadati</taxon>
        <taxon>Pseudomonadota</taxon>
        <taxon>Alphaproteobacteria</taxon>
        <taxon>Hyphomicrobiales</taxon>
        <taxon>Hyphomicrobiaceae</taxon>
        <taxon>Hyphomicrobium</taxon>
    </lineage>
</organism>
<sequence>MAPPPPPVVPNGNGRASPFGPATTLGQSVIGTDLAILGQKIIIVSQNKLQIDGDVRGDVNGKEVVIGEEGSVIGTVSADAIEVRGGVRGAIKARNVILHPTAQVEGDIFHQSLAISEGAMFDGRVRRARDVSEVTPNLDVESYANTTDQTNG</sequence>
<gene>
    <name evidence="3" type="ORF">W911_08570</name>
</gene>
<evidence type="ECO:0000256" key="1">
    <source>
        <dbReference type="ARBA" id="ARBA00044755"/>
    </source>
</evidence>
<evidence type="ECO:0008006" key="5">
    <source>
        <dbReference type="Google" id="ProtNLM"/>
    </source>
</evidence>
<dbReference type="PANTHER" id="PTHR35024:SF4">
    <property type="entry name" value="POLYMER-FORMING CYTOSKELETAL PROTEIN"/>
    <property type="match status" value="1"/>
</dbReference>
<dbReference type="Pfam" id="PF04519">
    <property type="entry name" value="Bactofilin"/>
    <property type="match status" value="1"/>
</dbReference>
<evidence type="ECO:0000256" key="2">
    <source>
        <dbReference type="SAM" id="MobiDB-lite"/>
    </source>
</evidence>
<reference evidence="3 4" key="1">
    <citation type="journal article" date="2014" name="Genome Announc.">
        <title>Complete Genome Sequence of Hyphomicrobium nitrativorans Strain NL23, a Denitrifying Bacterium Isolated from Biofilm of a Methanol-Fed Denitrification System Treating Seawater at the Montreal Biodome.</title>
        <authorList>
            <person name="Martineau C."/>
            <person name="Villeneuve C."/>
            <person name="Mauffrey F."/>
            <person name="Villemur R."/>
        </authorList>
    </citation>
    <scope>NUCLEOTIDE SEQUENCE [LARGE SCALE GENOMIC DNA]</scope>
    <source>
        <strain evidence="3">NL23</strain>
    </source>
</reference>
<accession>V5SC26</accession>
<name>V5SC26_9HYPH</name>
<dbReference type="HOGENOM" id="CLU_072799_1_1_5"/>
<evidence type="ECO:0000313" key="4">
    <source>
        <dbReference type="Proteomes" id="UP000018542"/>
    </source>
</evidence>
<evidence type="ECO:0000313" key="3">
    <source>
        <dbReference type="EMBL" id="AHB48436.1"/>
    </source>
</evidence>
<dbReference type="EMBL" id="CP006912">
    <property type="protein sequence ID" value="AHB48436.1"/>
    <property type="molecule type" value="Genomic_DNA"/>
</dbReference>
<feature type="region of interest" description="Disordered" evidence="2">
    <location>
        <begin position="1"/>
        <end position="20"/>
    </location>
</feature>
<dbReference type="PANTHER" id="PTHR35024">
    <property type="entry name" value="HYPOTHETICAL CYTOSOLIC PROTEIN"/>
    <property type="match status" value="1"/>
</dbReference>